<dbReference type="InterPro" id="IPR016024">
    <property type="entry name" value="ARM-type_fold"/>
</dbReference>
<dbReference type="SUPFAM" id="SSF48371">
    <property type="entry name" value="ARM repeat"/>
    <property type="match status" value="1"/>
</dbReference>
<evidence type="ECO:0000313" key="2">
    <source>
        <dbReference type="Proteomes" id="UP001165082"/>
    </source>
</evidence>
<dbReference type="EMBL" id="BRXZ01000749">
    <property type="protein sequence ID" value="GMH52762.1"/>
    <property type="molecule type" value="Genomic_DNA"/>
</dbReference>
<proteinExistence type="predicted"/>
<evidence type="ECO:0000313" key="1">
    <source>
        <dbReference type="EMBL" id="GMH52762.1"/>
    </source>
</evidence>
<protein>
    <submittedName>
        <fullName evidence="1">Uncharacterized protein</fullName>
    </submittedName>
</protein>
<dbReference type="AlphaFoldDB" id="A0A9W6ZK45"/>
<comment type="caution">
    <text evidence="1">The sequence shown here is derived from an EMBL/GenBank/DDBJ whole genome shotgun (WGS) entry which is preliminary data.</text>
</comment>
<name>A0A9W6ZK45_9STRA</name>
<dbReference type="OrthoDB" id="10444439at2759"/>
<organism evidence="1 2">
    <name type="scientific">Triparma retinervis</name>
    <dbReference type="NCBI Taxonomy" id="2557542"/>
    <lineage>
        <taxon>Eukaryota</taxon>
        <taxon>Sar</taxon>
        <taxon>Stramenopiles</taxon>
        <taxon>Ochrophyta</taxon>
        <taxon>Bolidophyceae</taxon>
        <taxon>Parmales</taxon>
        <taxon>Triparmaceae</taxon>
        <taxon>Triparma</taxon>
    </lineage>
</organism>
<keyword evidence="2" id="KW-1185">Reference proteome</keyword>
<dbReference type="Proteomes" id="UP001165082">
    <property type="component" value="Unassembled WGS sequence"/>
</dbReference>
<gene>
    <name evidence="1" type="ORF">TrRE_jg7938</name>
</gene>
<reference evidence="1" key="1">
    <citation type="submission" date="2022-07" db="EMBL/GenBank/DDBJ databases">
        <title>Genome analysis of Parmales, a sister group of diatoms, reveals the evolutionary specialization of diatoms from phago-mixotrophs to photoautotrophs.</title>
        <authorList>
            <person name="Ban H."/>
            <person name="Sato S."/>
            <person name="Yoshikawa S."/>
            <person name="Kazumasa Y."/>
            <person name="Nakamura Y."/>
            <person name="Ichinomiya M."/>
            <person name="Saitoh K."/>
            <person name="Sato N."/>
            <person name="Blanc-Mathieu R."/>
            <person name="Endo H."/>
            <person name="Kuwata A."/>
            <person name="Ogata H."/>
        </authorList>
    </citation>
    <scope>NUCLEOTIDE SEQUENCE</scope>
</reference>
<accession>A0A9W6ZK45</accession>
<sequence length="286" mass="31285">MSRRTKRQQVAPSFTPTPSKKRLKLLPTSLPTLLNSKKNVEFVGTLNTLMFLTQTSEYQHGRNYPDWYPLASTALANIALYLDVVGKTFYEEAFITPPHSSAKESYSMLGPARSYAARFFSPEEPRTVPPHILLSTSGPYIRSVVDLFHVLIGLVMLDSSETQVLAGALGALAGLCEVPDNDPILLSIPEPFISKLAMFLTDAELRDHAISIIHSLITMNASNITDMIRSAKGLVSELTNIRDSFEESTGEEVVPPPPELENSAALKASSALQMLEPPPATTATEK</sequence>